<dbReference type="EMBL" id="FNTD01000004">
    <property type="protein sequence ID" value="SEE30359.1"/>
    <property type="molecule type" value="Genomic_DNA"/>
</dbReference>
<feature type="transmembrane region" description="Helical" evidence="7">
    <location>
        <begin position="15"/>
        <end position="42"/>
    </location>
</feature>
<evidence type="ECO:0000256" key="4">
    <source>
        <dbReference type="ARBA" id="ARBA00022692"/>
    </source>
</evidence>
<evidence type="ECO:0000313" key="10">
    <source>
        <dbReference type="Proteomes" id="UP000182375"/>
    </source>
</evidence>
<name>A0A1H5HQZ0_9ACTN</name>
<keyword evidence="3 7" id="KW-1003">Cell membrane</keyword>
<comment type="similarity">
    <text evidence="2 7">Belongs to the DedA family.</text>
</comment>
<evidence type="ECO:0000256" key="2">
    <source>
        <dbReference type="ARBA" id="ARBA00010792"/>
    </source>
</evidence>
<evidence type="ECO:0000259" key="8">
    <source>
        <dbReference type="Pfam" id="PF09335"/>
    </source>
</evidence>
<dbReference type="RefSeq" id="WP_070025709.1">
    <property type="nucleotide sequence ID" value="NZ_FNTD01000004.1"/>
</dbReference>
<dbReference type="InterPro" id="IPR032818">
    <property type="entry name" value="DedA-like"/>
</dbReference>
<dbReference type="InterPro" id="IPR032816">
    <property type="entry name" value="VTT_dom"/>
</dbReference>
<proteinExistence type="inferred from homology"/>
<evidence type="ECO:0000256" key="6">
    <source>
        <dbReference type="ARBA" id="ARBA00023136"/>
    </source>
</evidence>
<keyword evidence="6 7" id="KW-0472">Membrane</keyword>
<evidence type="ECO:0000313" key="9">
    <source>
        <dbReference type="EMBL" id="SEE30359.1"/>
    </source>
</evidence>
<dbReference type="AlphaFoldDB" id="A0A1H5HQZ0"/>
<protein>
    <submittedName>
        <fullName evidence="9">Membrane protein DedA, SNARE-associated domain</fullName>
    </submittedName>
</protein>
<sequence>MHVLTDLLAHLPPPAAYGVLALAVLAESILLVGAFVPTLTLLLTAGALARAGHISLPLVIATAAGAVIAGDLLAHRTGRFLGQRLRTGRAARRVPAPLWHRAEALTARHGGRAILLARFIPVVRTLAPHFAGATSLSYRCIAPYSATAACLWATAEAGAGYGAAASLQRIITLGGPALAIAGVITAGGAALWMKKRRRFPPPQDVS</sequence>
<dbReference type="GO" id="GO:0005886">
    <property type="term" value="C:plasma membrane"/>
    <property type="evidence" value="ECO:0007669"/>
    <property type="project" value="UniProtKB-SubCell"/>
</dbReference>
<dbReference type="Proteomes" id="UP000182375">
    <property type="component" value="Unassembled WGS sequence"/>
</dbReference>
<evidence type="ECO:0000256" key="5">
    <source>
        <dbReference type="ARBA" id="ARBA00022989"/>
    </source>
</evidence>
<feature type="transmembrane region" description="Helical" evidence="7">
    <location>
        <begin position="170"/>
        <end position="193"/>
    </location>
</feature>
<keyword evidence="4 7" id="KW-0812">Transmembrane</keyword>
<evidence type="ECO:0000256" key="7">
    <source>
        <dbReference type="RuleBase" id="RU367016"/>
    </source>
</evidence>
<dbReference type="PANTHER" id="PTHR30353">
    <property type="entry name" value="INNER MEMBRANE PROTEIN DEDA-RELATED"/>
    <property type="match status" value="1"/>
</dbReference>
<dbReference type="Pfam" id="PF09335">
    <property type="entry name" value="VTT_dom"/>
    <property type="match status" value="1"/>
</dbReference>
<dbReference type="GeneID" id="95516562"/>
<comment type="caution">
    <text evidence="7">Lacks conserved residue(s) required for the propagation of feature annotation.</text>
</comment>
<evidence type="ECO:0000256" key="3">
    <source>
        <dbReference type="ARBA" id="ARBA00022475"/>
    </source>
</evidence>
<feature type="transmembrane region" description="Helical" evidence="7">
    <location>
        <begin position="54"/>
        <end position="74"/>
    </location>
</feature>
<accession>A0A1H5HQZ0</accession>
<organism evidence="9 10">
    <name type="scientific">Streptomyces misionensis</name>
    <dbReference type="NCBI Taxonomy" id="67331"/>
    <lineage>
        <taxon>Bacteria</taxon>
        <taxon>Bacillati</taxon>
        <taxon>Actinomycetota</taxon>
        <taxon>Actinomycetes</taxon>
        <taxon>Kitasatosporales</taxon>
        <taxon>Streptomycetaceae</taxon>
        <taxon>Streptomyces</taxon>
    </lineage>
</organism>
<dbReference type="STRING" id="67331.SAMN04490357_7598"/>
<evidence type="ECO:0000256" key="1">
    <source>
        <dbReference type="ARBA" id="ARBA00004651"/>
    </source>
</evidence>
<comment type="subcellular location">
    <subcellularLocation>
        <location evidence="1 7">Cell membrane</location>
        <topology evidence="1 7">Multi-pass membrane protein</topology>
    </subcellularLocation>
</comment>
<gene>
    <name evidence="9" type="ORF">SAMN04490357_7598</name>
</gene>
<dbReference type="PANTHER" id="PTHR30353:SF0">
    <property type="entry name" value="TRANSMEMBRANE PROTEIN"/>
    <property type="match status" value="1"/>
</dbReference>
<feature type="domain" description="VTT" evidence="8">
    <location>
        <begin position="36"/>
        <end position="161"/>
    </location>
</feature>
<keyword evidence="5 7" id="KW-1133">Transmembrane helix</keyword>
<reference evidence="9 10" key="1">
    <citation type="submission" date="2016-10" db="EMBL/GenBank/DDBJ databases">
        <authorList>
            <person name="de Groot N.N."/>
        </authorList>
    </citation>
    <scope>NUCLEOTIDE SEQUENCE [LARGE SCALE GENOMIC DNA]</scope>
    <source>
        <strain evidence="9 10">DSM 40306</strain>
    </source>
</reference>